<evidence type="ECO:0000313" key="5">
    <source>
        <dbReference type="EMBL" id="HHR40471.1"/>
    </source>
</evidence>
<keyword evidence="4" id="KW-0812">Transmembrane</keyword>
<keyword evidence="3" id="KW-0408">Iron</keyword>
<protein>
    <recommendedName>
        <fullName evidence="6">Cytochrome oxidase assembly protein</fullName>
    </recommendedName>
</protein>
<evidence type="ECO:0000256" key="1">
    <source>
        <dbReference type="ARBA" id="ARBA00022723"/>
    </source>
</evidence>
<keyword evidence="4" id="KW-0472">Membrane</keyword>
<keyword evidence="4" id="KW-1133">Transmembrane helix</keyword>
<proteinExistence type="predicted"/>
<feature type="transmembrane region" description="Helical" evidence="4">
    <location>
        <begin position="112"/>
        <end position="135"/>
    </location>
</feature>
<dbReference type="GO" id="GO:0046872">
    <property type="term" value="F:metal ion binding"/>
    <property type="evidence" value="ECO:0007669"/>
    <property type="project" value="UniProtKB-KW"/>
</dbReference>
<evidence type="ECO:0000256" key="2">
    <source>
        <dbReference type="ARBA" id="ARBA00023002"/>
    </source>
</evidence>
<reference evidence="5" key="1">
    <citation type="journal article" date="2020" name="mSystems">
        <title>Genome- and Community-Level Interaction Insights into Carbon Utilization and Element Cycling Functions of Hydrothermarchaeota in Hydrothermal Sediment.</title>
        <authorList>
            <person name="Zhou Z."/>
            <person name="Liu Y."/>
            <person name="Xu W."/>
            <person name="Pan J."/>
            <person name="Luo Z.H."/>
            <person name="Li M."/>
        </authorList>
    </citation>
    <scope>NUCLEOTIDE SEQUENCE [LARGE SCALE GENOMIC DNA]</scope>
    <source>
        <strain evidence="5">SpSt-1084</strain>
    </source>
</reference>
<dbReference type="AlphaFoldDB" id="A0A7C5U5B0"/>
<sequence>MTLARLFRLALSTSVLAIVTMSLGSYVSKVGAGLACPDWPLCPFEADPFIVLEFSHRIIAFATFVAGALTFYTGWKTALRPLAFTAFVSLGLQVFLVGAVVIYTAIPPFVIAVHQAFAATVLALHSSLSTAAYIINRQEKIKIQPQSS</sequence>
<dbReference type="InterPro" id="IPR050450">
    <property type="entry name" value="COX15/CtaA_HemeA_synthase"/>
</dbReference>
<evidence type="ECO:0000256" key="3">
    <source>
        <dbReference type="ARBA" id="ARBA00023004"/>
    </source>
</evidence>
<keyword evidence="1" id="KW-0479">Metal-binding</keyword>
<dbReference type="PANTHER" id="PTHR35457:SF1">
    <property type="entry name" value="HEME A SYNTHASE"/>
    <property type="match status" value="1"/>
</dbReference>
<gene>
    <name evidence="5" type="ORF">ENM42_01440</name>
</gene>
<dbReference type="PANTHER" id="PTHR35457">
    <property type="entry name" value="HEME A SYNTHASE"/>
    <property type="match status" value="1"/>
</dbReference>
<dbReference type="GO" id="GO:0016491">
    <property type="term" value="F:oxidoreductase activity"/>
    <property type="evidence" value="ECO:0007669"/>
    <property type="project" value="UniProtKB-KW"/>
</dbReference>
<comment type="caution">
    <text evidence="5">The sequence shown here is derived from an EMBL/GenBank/DDBJ whole genome shotgun (WGS) entry which is preliminary data.</text>
</comment>
<keyword evidence="2" id="KW-0560">Oxidoreductase</keyword>
<evidence type="ECO:0000256" key="4">
    <source>
        <dbReference type="SAM" id="Phobius"/>
    </source>
</evidence>
<accession>A0A7C5U5B0</accession>
<evidence type="ECO:0008006" key="6">
    <source>
        <dbReference type="Google" id="ProtNLM"/>
    </source>
</evidence>
<dbReference type="EMBL" id="DRXS01000076">
    <property type="protein sequence ID" value="HHR40471.1"/>
    <property type="molecule type" value="Genomic_DNA"/>
</dbReference>
<feature type="transmembrane region" description="Helical" evidence="4">
    <location>
        <begin position="82"/>
        <end position="106"/>
    </location>
</feature>
<feature type="transmembrane region" description="Helical" evidence="4">
    <location>
        <begin position="56"/>
        <end position="75"/>
    </location>
</feature>
<organism evidence="5">
    <name type="scientific">Caldiarchaeum subterraneum</name>
    <dbReference type="NCBI Taxonomy" id="311458"/>
    <lineage>
        <taxon>Archaea</taxon>
        <taxon>Nitrososphaerota</taxon>
        <taxon>Candidatus Caldarchaeales</taxon>
        <taxon>Candidatus Caldarchaeaceae</taxon>
        <taxon>Candidatus Caldarchaeum</taxon>
    </lineage>
</organism>
<name>A0A7C5U5B0_CALS0</name>